<dbReference type="NCBIfam" id="TIGR02385">
    <property type="entry name" value="RelE_StbE"/>
    <property type="match status" value="1"/>
</dbReference>
<evidence type="ECO:0000256" key="2">
    <source>
        <dbReference type="ARBA" id="ARBA00022649"/>
    </source>
</evidence>
<evidence type="ECO:0000256" key="1">
    <source>
        <dbReference type="ARBA" id="ARBA00006226"/>
    </source>
</evidence>
<gene>
    <name evidence="3" type="ORF">BG910_04875</name>
</gene>
<dbReference type="RefSeq" id="WP_089035872.1">
    <property type="nucleotide sequence ID" value="NZ_CP022278.1"/>
</dbReference>
<evidence type="ECO:0000313" key="3">
    <source>
        <dbReference type="EMBL" id="ASK27159.1"/>
    </source>
</evidence>
<dbReference type="KEGG" id="nei:BG910_04875"/>
<dbReference type="InterPro" id="IPR051803">
    <property type="entry name" value="TA_system_RelE-like_toxin"/>
</dbReference>
<protein>
    <submittedName>
        <fullName evidence="3">Addiction module toxin RelE</fullName>
    </submittedName>
</protein>
<proteinExistence type="inferred from homology"/>
<dbReference type="EMBL" id="CP022278">
    <property type="protein sequence ID" value="ASK27159.1"/>
    <property type="molecule type" value="Genomic_DNA"/>
</dbReference>
<organism evidence="3 4">
    <name type="scientific">Neisseria chenwenguii</name>
    <dbReference type="NCBI Taxonomy" id="1853278"/>
    <lineage>
        <taxon>Bacteria</taxon>
        <taxon>Pseudomonadati</taxon>
        <taxon>Pseudomonadota</taxon>
        <taxon>Betaproteobacteria</taxon>
        <taxon>Neisseriales</taxon>
        <taxon>Neisseriaceae</taxon>
        <taxon>Neisseria</taxon>
    </lineage>
</organism>
<dbReference type="InterPro" id="IPR035093">
    <property type="entry name" value="RelE/ParE_toxin_dom_sf"/>
</dbReference>
<keyword evidence="4" id="KW-1185">Reference proteome</keyword>
<dbReference type="PANTHER" id="PTHR33755:SF5">
    <property type="entry name" value="TYPE II TOXIN-ANTITOXIN SYSTEM RELE_PARE FAMILY TOXIN"/>
    <property type="match status" value="1"/>
</dbReference>
<dbReference type="InterPro" id="IPR007712">
    <property type="entry name" value="RelE/ParE_toxin"/>
</dbReference>
<dbReference type="AlphaFoldDB" id="A0A220S103"/>
<accession>A0A220S103</accession>
<sequence length="93" mass="10935">MPLLLDWTKSALTDVDEIVDFIFSENPAAAFEFEQLVQESANNLVHMPYIGRSGRIEYTRELIFHPNYFIAYEMEGGKIKILRVLHTRRKYPE</sequence>
<dbReference type="Pfam" id="PF05016">
    <property type="entry name" value="ParE_toxin"/>
    <property type="match status" value="1"/>
</dbReference>
<dbReference type="OrthoDB" id="9798046at2"/>
<dbReference type="PANTHER" id="PTHR33755">
    <property type="entry name" value="TOXIN PARE1-RELATED"/>
    <property type="match status" value="1"/>
</dbReference>
<keyword evidence="2" id="KW-1277">Toxin-antitoxin system</keyword>
<reference evidence="3 4" key="1">
    <citation type="submission" date="2017-06" db="EMBL/GenBank/DDBJ databases">
        <title>Neisseria chenwenguii sp. nov., isolated from the intestinal contents of Tibetan Plateau Pika in Yushu, Qinghai Province, China.</title>
        <authorList>
            <person name="Zhang G."/>
        </authorList>
    </citation>
    <scope>NUCLEOTIDE SEQUENCE [LARGE SCALE GENOMIC DNA]</scope>
    <source>
        <strain evidence="3 4">10023</strain>
    </source>
</reference>
<comment type="similarity">
    <text evidence="1">Belongs to the RelE toxin family.</text>
</comment>
<dbReference type="Gene3D" id="3.30.2310.20">
    <property type="entry name" value="RelE-like"/>
    <property type="match status" value="1"/>
</dbReference>
<name>A0A220S103_9NEIS</name>
<dbReference type="Proteomes" id="UP000198238">
    <property type="component" value="Chromosome"/>
</dbReference>
<evidence type="ECO:0000313" key="4">
    <source>
        <dbReference type="Proteomes" id="UP000198238"/>
    </source>
</evidence>